<feature type="chain" id="PRO_5043888790" evidence="1">
    <location>
        <begin position="24"/>
        <end position="212"/>
    </location>
</feature>
<protein>
    <submittedName>
        <fullName evidence="2">Uncharacterized protein</fullName>
    </submittedName>
</protein>
<dbReference type="Proteomes" id="UP001321760">
    <property type="component" value="Unassembled WGS sequence"/>
</dbReference>
<dbReference type="PANTHER" id="PTHR35605">
    <property type="entry name" value="ECP2 EFFECTOR PROTEIN DOMAIN-CONTAINING PROTEIN-RELATED"/>
    <property type="match status" value="1"/>
</dbReference>
<gene>
    <name evidence="2" type="ORF">QBC34DRAFT_379493</name>
</gene>
<evidence type="ECO:0000256" key="1">
    <source>
        <dbReference type="SAM" id="SignalP"/>
    </source>
</evidence>
<proteinExistence type="predicted"/>
<evidence type="ECO:0000313" key="2">
    <source>
        <dbReference type="EMBL" id="KAK4450293.1"/>
    </source>
</evidence>
<reference evidence="2" key="1">
    <citation type="journal article" date="2023" name="Mol. Phylogenet. Evol.">
        <title>Genome-scale phylogeny and comparative genomics of the fungal order Sordariales.</title>
        <authorList>
            <person name="Hensen N."/>
            <person name="Bonometti L."/>
            <person name="Westerberg I."/>
            <person name="Brannstrom I.O."/>
            <person name="Guillou S."/>
            <person name="Cros-Aarteil S."/>
            <person name="Calhoun S."/>
            <person name="Haridas S."/>
            <person name="Kuo A."/>
            <person name="Mondo S."/>
            <person name="Pangilinan J."/>
            <person name="Riley R."/>
            <person name="LaButti K."/>
            <person name="Andreopoulos B."/>
            <person name="Lipzen A."/>
            <person name="Chen C."/>
            <person name="Yan M."/>
            <person name="Daum C."/>
            <person name="Ng V."/>
            <person name="Clum A."/>
            <person name="Steindorff A."/>
            <person name="Ohm R.A."/>
            <person name="Martin F."/>
            <person name="Silar P."/>
            <person name="Natvig D.O."/>
            <person name="Lalanne C."/>
            <person name="Gautier V."/>
            <person name="Ament-Velasquez S.L."/>
            <person name="Kruys A."/>
            <person name="Hutchinson M.I."/>
            <person name="Powell A.J."/>
            <person name="Barry K."/>
            <person name="Miller A.N."/>
            <person name="Grigoriev I.V."/>
            <person name="Debuchy R."/>
            <person name="Gladieux P."/>
            <person name="Hiltunen Thoren M."/>
            <person name="Johannesson H."/>
        </authorList>
    </citation>
    <scope>NUCLEOTIDE SEQUENCE</scope>
    <source>
        <strain evidence="2">PSN243</strain>
    </source>
</reference>
<sequence>MVRVSTLSALGCLFSSASVLVSGSPLAALNAELARREYTLFNGPIEWKGVLEDGGEEVYLSGATFDEIDTKAKAINPSYTIFDHSAAVEARDASIEARQNIPVSIQCGWPPGWTPTWDFLALDAGINYLKGLQGSCRNPPGPGFCGRVSCSWGSGIYYCNDNRHEIWVPCRDLGDVAHSIVSRCADRGANGRTLGQAFHSGNWNVIVAAGDC</sequence>
<keyword evidence="1" id="KW-0732">Signal</keyword>
<dbReference type="AlphaFoldDB" id="A0AAV9GNW3"/>
<organism evidence="2 3">
    <name type="scientific">Podospora aff. communis PSN243</name>
    <dbReference type="NCBI Taxonomy" id="3040156"/>
    <lineage>
        <taxon>Eukaryota</taxon>
        <taxon>Fungi</taxon>
        <taxon>Dikarya</taxon>
        <taxon>Ascomycota</taxon>
        <taxon>Pezizomycotina</taxon>
        <taxon>Sordariomycetes</taxon>
        <taxon>Sordariomycetidae</taxon>
        <taxon>Sordariales</taxon>
        <taxon>Podosporaceae</taxon>
        <taxon>Podospora</taxon>
    </lineage>
</organism>
<evidence type="ECO:0000313" key="3">
    <source>
        <dbReference type="Proteomes" id="UP001321760"/>
    </source>
</evidence>
<name>A0AAV9GNW3_9PEZI</name>
<accession>A0AAV9GNW3</accession>
<comment type="caution">
    <text evidence="2">The sequence shown here is derived from an EMBL/GenBank/DDBJ whole genome shotgun (WGS) entry which is preliminary data.</text>
</comment>
<dbReference type="PANTHER" id="PTHR35605:SF1">
    <property type="entry name" value="ECP2 EFFECTOR PROTEIN DOMAIN-CONTAINING PROTEIN-RELATED"/>
    <property type="match status" value="1"/>
</dbReference>
<reference evidence="2" key="2">
    <citation type="submission" date="2023-05" db="EMBL/GenBank/DDBJ databases">
        <authorList>
            <consortium name="Lawrence Berkeley National Laboratory"/>
            <person name="Steindorff A."/>
            <person name="Hensen N."/>
            <person name="Bonometti L."/>
            <person name="Westerberg I."/>
            <person name="Brannstrom I.O."/>
            <person name="Guillou S."/>
            <person name="Cros-Aarteil S."/>
            <person name="Calhoun S."/>
            <person name="Haridas S."/>
            <person name="Kuo A."/>
            <person name="Mondo S."/>
            <person name="Pangilinan J."/>
            <person name="Riley R."/>
            <person name="Labutti K."/>
            <person name="Andreopoulos B."/>
            <person name="Lipzen A."/>
            <person name="Chen C."/>
            <person name="Yanf M."/>
            <person name="Daum C."/>
            <person name="Ng V."/>
            <person name="Clum A."/>
            <person name="Ohm R."/>
            <person name="Martin F."/>
            <person name="Silar P."/>
            <person name="Natvig D."/>
            <person name="Lalanne C."/>
            <person name="Gautier V."/>
            <person name="Ament-Velasquez S.L."/>
            <person name="Kruys A."/>
            <person name="Hutchinson M.I."/>
            <person name="Powell A.J."/>
            <person name="Barry K."/>
            <person name="Miller A.N."/>
            <person name="Grigoriev I.V."/>
            <person name="Debuchy R."/>
            <person name="Gladieux P."/>
            <person name="Thoren M.H."/>
            <person name="Johannesson H."/>
        </authorList>
    </citation>
    <scope>NUCLEOTIDE SEQUENCE</scope>
    <source>
        <strain evidence="2">PSN243</strain>
    </source>
</reference>
<feature type="signal peptide" evidence="1">
    <location>
        <begin position="1"/>
        <end position="23"/>
    </location>
</feature>
<keyword evidence="3" id="KW-1185">Reference proteome</keyword>
<dbReference type="EMBL" id="MU865933">
    <property type="protein sequence ID" value="KAK4450293.1"/>
    <property type="molecule type" value="Genomic_DNA"/>
</dbReference>